<keyword evidence="2 7" id="KW-0813">Transport</keyword>
<accession>F7XNW4</accession>
<reference evidence="9 10" key="1">
    <citation type="submission" date="2010-07" db="EMBL/GenBank/DDBJ databases">
        <title>The complete genome of Methanosalsum zhilinae DSM 4017.</title>
        <authorList>
            <consortium name="US DOE Joint Genome Institute (JGI-PGF)"/>
            <person name="Lucas S."/>
            <person name="Copeland A."/>
            <person name="Lapidus A."/>
            <person name="Glavina del Rio T."/>
            <person name="Dalin E."/>
            <person name="Tice H."/>
            <person name="Bruce D."/>
            <person name="Goodwin L."/>
            <person name="Pitluck S."/>
            <person name="Kyrpides N."/>
            <person name="Mavromatis K."/>
            <person name="Ovchinnikova G."/>
            <person name="Daligault H."/>
            <person name="Detter J.C."/>
            <person name="Han C."/>
            <person name="Tapia R."/>
            <person name="Larimer F."/>
            <person name="Land M."/>
            <person name="Hauser L."/>
            <person name="Markowitz V."/>
            <person name="Cheng J.-F."/>
            <person name="Hugenholtz P."/>
            <person name="Woyke T."/>
            <person name="Wu D."/>
            <person name="Spring S."/>
            <person name="Schueler E."/>
            <person name="Brambilla E."/>
            <person name="Klenk H.-P."/>
            <person name="Eisen J.A."/>
        </authorList>
    </citation>
    <scope>NUCLEOTIDE SEQUENCE [LARGE SCALE GENOMIC DNA]</scope>
    <source>
        <strain evidence="10">DSM 4017 / NBRC 107636 / OCM 62 / WeN5</strain>
    </source>
</reference>
<feature type="transmembrane region" description="Helical" evidence="7">
    <location>
        <begin position="67"/>
        <end position="91"/>
    </location>
</feature>
<evidence type="ECO:0000256" key="1">
    <source>
        <dbReference type="ARBA" id="ARBA00004651"/>
    </source>
</evidence>
<dbReference type="RefSeq" id="WP_013897593.1">
    <property type="nucleotide sequence ID" value="NC_015676.1"/>
</dbReference>
<keyword evidence="5 7" id="KW-1133">Transmembrane helix</keyword>
<evidence type="ECO:0000256" key="2">
    <source>
        <dbReference type="ARBA" id="ARBA00022448"/>
    </source>
</evidence>
<dbReference type="KEGG" id="mzh:Mzhil_0277"/>
<dbReference type="AlphaFoldDB" id="F7XNW4"/>
<dbReference type="PANTHER" id="PTHR30151:SF0">
    <property type="entry name" value="ABC TRANSPORTER PERMEASE PROTEIN MJ0413-RELATED"/>
    <property type="match status" value="1"/>
</dbReference>
<keyword evidence="10" id="KW-1185">Reference proteome</keyword>
<organism evidence="9 10">
    <name type="scientific">Methanosalsum zhilinae (strain DSM 4017 / NBRC 107636 / OCM 62 / WeN5)</name>
    <name type="common">Methanohalophilus zhilinae</name>
    <dbReference type="NCBI Taxonomy" id="679901"/>
    <lineage>
        <taxon>Archaea</taxon>
        <taxon>Methanobacteriati</taxon>
        <taxon>Methanobacteriota</taxon>
        <taxon>Stenosarchaea group</taxon>
        <taxon>Methanomicrobia</taxon>
        <taxon>Methanosarcinales</taxon>
        <taxon>Methanosarcinaceae</taxon>
        <taxon>Methanosalsum</taxon>
    </lineage>
</organism>
<dbReference type="PROSITE" id="PS50928">
    <property type="entry name" value="ABC_TM1"/>
    <property type="match status" value="1"/>
</dbReference>
<dbReference type="PANTHER" id="PTHR30151">
    <property type="entry name" value="ALKANE SULFONATE ABC TRANSPORTER-RELATED, MEMBRANE SUBUNIT"/>
    <property type="match status" value="1"/>
</dbReference>
<dbReference type="CDD" id="cd06261">
    <property type="entry name" value="TM_PBP2"/>
    <property type="match status" value="1"/>
</dbReference>
<feature type="transmembrane region" description="Helical" evidence="7">
    <location>
        <begin position="111"/>
        <end position="142"/>
    </location>
</feature>
<dbReference type="InterPro" id="IPR035906">
    <property type="entry name" value="MetI-like_sf"/>
</dbReference>
<comment type="subcellular location">
    <subcellularLocation>
        <location evidence="1 7">Cell membrane</location>
        <topology evidence="1 7">Multi-pass membrane protein</topology>
    </subcellularLocation>
</comment>
<proteinExistence type="inferred from homology"/>
<dbReference type="GO" id="GO:0005886">
    <property type="term" value="C:plasma membrane"/>
    <property type="evidence" value="ECO:0007669"/>
    <property type="project" value="UniProtKB-SubCell"/>
</dbReference>
<dbReference type="GO" id="GO:0055085">
    <property type="term" value="P:transmembrane transport"/>
    <property type="evidence" value="ECO:0007669"/>
    <property type="project" value="InterPro"/>
</dbReference>
<evidence type="ECO:0000259" key="8">
    <source>
        <dbReference type="PROSITE" id="PS50928"/>
    </source>
</evidence>
<feature type="transmembrane region" description="Helical" evidence="7">
    <location>
        <begin position="16"/>
        <end position="34"/>
    </location>
</feature>
<evidence type="ECO:0000313" key="10">
    <source>
        <dbReference type="Proteomes" id="UP000006622"/>
    </source>
</evidence>
<dbReference type="Proteomes" id="UP000006622">
    <property type="component" value="Chromosome"/>
</dbReference>
<protein>
    <submittedName>
        <fullName evidence="9">Binding-protein-dependent transport systems inner membrane component</fullName>
    </submittedName>
</protein>
<dbReference type="Gene3D" id="1.10.3720.10">
    <property type="entry name" value="MetI-like"/>
    <property type="match status" value="1"/>
</dbReference>
<dbReference type="Pfam" id="PF00528">
    <property type="entry name" value="BPD_transp_1"/>
    <property type="match status" value="1"/>
</dbReference>
<dbReference type="EMBL" id="CP002101">
    <property type="protein sequence ID" value="AEH60154.1"/>
    <property type="molecule type" value="Genomic_DNA"/>
</dbReference>
<dbReference type="InterPro" id="IPR000515">
    <property type="entry name" value="MetI-like"/>
</dbReference>
<gene>
    <name evidence="9" type="ordered locus">Mzhil_0277</name>
</gene>
<keyword evidence="4 7" id="KW-0812">Transmembrane</keyword>
<evidence type="ECO:0000256" key="7">
    <source>
        <dbReference type="RuleBase" id="RU363032"/>
    </source>
</evidence>
<dbReference type="OrthoDB" id="50379at2157"/>
<sequence length="262" mass="29265">MIRNIVSFIRNRNIEIASLIGAIVLWQFIADVIVQRKLFLPSFTDVVSSFLRVVETGVLFTDIQVSLLHFGIGIGSAFFIGIPVGVLMGWFNTGNRIMDPIVEILRPIPPLAWIPFALIWLGLTHTAAGFVVFVGAVFPIVINTYTGFKGVSRIYVEAAKVLGCTRDRDLIRHVAFPSAMPSITAGIRIGMGVGWMCLVAAELFGVSRFGLGYKIWFHYSLHQMDFVLTYMLLLGMIGLLIDKGFRRIVDVYLLKWRRGVVV</sequence>
<evidence type="ECO:0000256" key="3">
    <source>
        <dbReference type="ARBA" id="ARBA00022475"/>
    </source>
</evidence>
<evidence type="ECO:0000256" key="4">
    <source>
        <dbReference type="ARBA" id="ARBA00022692"/>
    </source>
</evidence>
<feature type="transmembrane region" description="Helical" evidence="7">
    <location>
        <begin position="185"/>
        <end position="206"/>
    </location>
</feature>
<name>F7XNW4_METZD</name>
<feature type="transmembrane region" description="Helical" evidence="7">
    <location>
        <begin position="226"/>
        <end position="245"/>
    </location>
</feature>
<evidence type="ECO:0000256" key="5">
    <source>
        <dbReference type="ARBA" id="ARBA00022989"/>
    </source>
</evidence>
<keyword evidence="6 7" id="KW-0472">Membrane</keyword>
<evidence type="ECO:0000256" key="6">
    <source>
        <dbReference type="ARBA" id="ARBA00023136"/>
    </source>
</evidence>
<dbReference type="GeneID" id="10821881"/>
<keyword evidence="3" id="KW-1003">Cell membrane</keyword>
<dbReference type="STRING" id="679901.Mzhil_0277"/>
<dbReference type="HOGENOM" id="CLU_046113_1_4_2"/>
<dbReference type="SUPFAM" id="SSF161098">
    <property type="entry name" value="MetI-like"/>
    <property type="match status" value="1"/>
</dbReference>
<feature type="domain" description="ABC transmembrane type-1" evidence="8">
    <location>
        <begin position="63"/>
        <end position="245"/>
    </location>
</feature>
<comment type="similarity">
    <text evidence="7">Belongs to the binding-protein-dependent transport system permease family.</text>
</comment>
<evidence type="ECO:0000313" key="9">
    <source>
        <dbReference type="EMBL" id="AEH60154.1"/>
    </source>
</evidence>